<dbReference type="Proteomes" id="UP000199159">
    <property type="component" value="Unassembled WGS sequence"/>
</dbReference>
<dbReference type="InterPro" id="IPR051695">
    <property type="entry name" value="Phosphoglycerate_Mutase"/>
</dbReference>
<dbReference type="GO" id="GO:0045820">
    <property type="term" value="P:negative regulation of glycolytic process"/>
    <property type="evidence" value="ECO:0007669"/>
    <property type="project" value="TreeGrafter"/>
</dbReference>
<dbReference type="Gene3D" id="3.40.50.1240">
    <property type="entry name" value="Phosphoglycerate mutase-like"/>
    <property type="match status" value="1"/>
</dbReference>
<name>A0A1H0PPX9_9BACI</name>
<dbReference type="GO" id="GO:0004331">
    <property type="term" value="F:fructose-2,6-bisphosphate 2-phosphatase activity"/>
    <property type="evidence" value="ECO:0007669"/>
    <property type="project" value="TreeGrafter"/>
</dbReference>
<evidence type="ECO:0000256" key="2">
    <source>
        <dbReference type="PIRSR" id="PIRSR613078-1"/>
    </source>
</evidence>
<dbReference type="AlphaFoldDB" id="A0A1H0PPX9"/>
<evidence type="ECO:0000256" key="3">
    <source>
        <dbReference type="PIRSR" id="PIRSR613078-2"/>
    </source>
</evidence>
<dbReference type="GO" id="GO:0043456">
    <property type="term" value="P:regulation of pentose-phosphate shunt"/>
    <property type="evidence" value="ECO:0007669"/>
    <property type="project" value="TreeGrafter"/>
</dbReference>
<keyword evidence="5" id="KW-1185">Reference proteome</keyword>
<evidence type="ECO:0000313" key="5">
    <source>
        <dbReference type="Proteomes" id="UP000199159"/>
    </source>
</evidence>
<dbReference type="SMART" id="SM00855">
    <property type="entry name" value="PGAM"/>
    <property type="match status" value="1"/>
</dbReference>
<proteinExistence type="predicted"/>
<dbReference type="Pfam" id="PF00300">
    <property type="entry name" value="His_Phos_1"/>
    <property type="match status" value="1"/>
</dbReference>
<dbReference type="EMBL" id="FNJU01000001">
    <property type="protein sequence ID" value="SDP06850.1"/>
    <property type="molecule type" value="Genomic_DNA"/>
</dbReference>
<dbReference type="SUPFAM" id="SSF53254">
    <property type="entry name" value="Phosphoglycerate mutase-like"/>
    <property type="match status" value="1"/>
</dbReference>
<evidence type="ECO:0000256" key="1">
    <source>
        <dbReference type="ARBA" id="ARBA00022801"/>
    </source>
</evidence>
<gene>
    <name evidence="4" type="ORF">SAMN05216565_101407</name>
</gene>
<dbReference type="InterPro" id="IPR013078">
    <property type="entry name" value="His_Pase_superF_clade-1"/>
</dbReference>
<keyword evidence="1" id="KW-0378">Hydrolase</keyword>
<feature type="binding site" evidence="3">
    <location>
        <position position="63"/>
    </location>
    <ligand>
        <name>substrate</name>
    </ligand>
</feature>
<feature type="binding site" evidence="3">
    <location>
        <begin position="13"/>
        <end position="20"/>
    </location>
    <ligand>
        <name>substrate</name>
    </ligand>
</feature>
<dbReference type="PANTHER" id="PTHR46517">
    <property type="entry name" value="FRUCTOSE-2,6-BISPHOSPHATASE TIGAR"/>
    <property type="match status" value="1"/>
</dbReference>
<evidence type="ECO:0000313" key="4">
    <source>
        <dbReference type="EMBL" id="SDP06850.1"/>
    </source>
</evidence>
<feature type="active site" description="Proton donor/acceptor" evidence="2">
    <location>
        <position position="87"/>
    </location>
</feature>
<organism evidence="4 5">
    <name type="scientific">Litchfieldia salsa</name>
    <dbReference type="NCBI Taxonomy" id="930152"/>
    <lineage>
        <taxon>Bacteria</taxon>
        <taxon>Bacillati</taxon>
        <taxon>Bacillota</taxon>
        <taxon>Bacilli</taxon>
        <taxon>Bacillales</taxon>
        <taxon>Bacillaceae</taxon>
        <taxon>Litchfieldia</taxon>
    </lineage>
</organism>
<dbReference type="PANTHER" id="PTHR46517:SF1">
    <property type="entry name" value="FRUCTOSE-2,6-BISPHOSPHATASE TIGAR"/>
    <property type="match status" value="1"/>
</dbReference>
<dbReference type="STRING" id="930152.SAMN05216565_101407"/>
<reference evidence="5" key="1">
    <citation type="submission" date="2016-10" db="EMBL/GenBank/DDBJ databases">
        <authorList>
            <person name="Varghese N."/>
            <person name="Submissions S."/>
        </authorList>
    </citation>
    <scope>NUCLEOTIDE SEQUENCE [LARGE SCALE GENOMIC DNA]</scope>
    <source>
        <strain evidence="5">IBRC-M10078</strain>
    </source>
</reference>
<accession>A0A1H0PPX9</accession>
<dbReference type="OrthoDB" id="9782128at2"/>
<dbReference type="InterPro" id="IPR029033">
    <property type="entry name" value="His_PPase_superfam"/>
</dbReference>
<dbReference type="RefSeq" id="WP_090849447.1">
    <property type="nucleotide sequence ID" value="NZ_FNJU01000001.1"/>
</dbReference>
<dbReference type="CDD" id="cd07067">
    <property type="entry name" value="HP_PGM_like"/>
    <property type="match status" value="1"/>
</dbReference>
<sequence>MEKDNKLTLYFVRHGETQYNVEKRMQGFCDSPLTEKGILQAKSVGRGLADIDFVAAYASDSQRVQDTAKYAIGDRNIPLKIDARFREMNFGVLESLVEEEIKSLYGNILETLFRSGLNLNLDASAPEGESFVQLFTRTEEVVKEIVANHALEGGNILIFSHGVTIGNYLLQLTNSRDFTIHDNCSVTVVRYHDGQTEIERVADTSFREKGSALINKSS</sequence>
<feature type="active site" description="Tele-phosphohistidine intermediate" evidence="2">
    <location>
        <position position="14"/>
    </location>
</feature>
<dbReference type="GO" id="GO:0005829">
    <property type="term" value="C:cytosol"/>
    <property type="evidence" value="ECO:0007669"/>
    <property type="project" value="TreeGrafter"/>
</dbReference>
<protein>
    <submittedName>
        <fullName evidence="4">Phosphoglycerate mutase</fullName>
    </submittedName>
</protein>